<evidence type="ECO:0000313" key="2">
    <source>
        <dbReference type="EMBL" id="PIS43671.1"/>
    </source>
</evidence>
<feature type="domain" description="HNH nuclease" evidence="1">
    <location>
        <begin position="158"/>
        <end position="214"/>
    </location>
</feature>
<organism evidence="2 3">
    <name type="scientific">Candidatus Kaiserbacteria bacterium CG08_land_8_20_14_0_20_50_21</name>
    <dbReference type="NCBI Taxonomy" id="1974604"/>
    <lineage>
        <taxon>Bacteria</taxon>
        <taxon>Candidatus Kaiseribacteriota</taxon>
    </lineage>
</organism>
<protein>
    <recommendedName>
        <fullName evidence="1">HNH nuclease domain-containing protein</fullName>
    </recommendedName>
</protein>
<dbReference type="InterPro" id="IPR052892">
    <property type="entry name" value="NA-targeting_endonuclease"/>
</dbReference>
<comment type="caution">
    <text evidence="2">The sequence shown here is derived from an EMBL/GenBank/DDBJ whole genome shotgun (WGS) entry which is preliminary data.</text>
</comment>
<reference evidence="3" key="1">
    <citation type="submission" date="2017-09" db="EMBL/GenBank/DDBJ databases">
        <title>Depth-based differentiation of microbial function through sediment-hosted aquifers and enrichment of novel symbionts in the deep terrestrial subsurface.</title>
        <authorList>
            <person name="Probst A.J."/>
            <person name="Ladd B."/>
            <person name="Jarett J.K."/>
            <person name="Geller-Mcgrath D.E."/>
            <person name="Sieber C.M.K."/>
            <person name="Emerson J.B."/>
            <person name="Anantharaman K."/>
            <person name="Thomas B.C."/>
            <person name="Malmstrom R."/>
            <person name="Stieglmeier M."/>
            <person name="Klingl A."/>
            <person name="Woyke T."/>
            <person name="Ryan C.M."/>
            <person name="Banfield J.F."/>
        </authorList>
    </citation>
    <scope>NUCLEOTIDE SEQUENCE [LARGE SCALE GENOMIC DNA]</scope>
</reference>
<dbReference type="InterPro" id="IPR002711">
    <property type="entry name" value="HNH"/>
</dbReference>
<name>A0A2H0YYU8_9BACT</name>
<dbReference type="PANTHER" id="PTHR33877">
    <property type="entry name" value="SLL1193 PROTEIN"/>
    <property type="match status" value="1"/>
</dbReference>
<dbReference type="Pfam" id="PF01844">
    <property type="entry name" value="HNH"/>
    <property type="match status" value="1"/>
</dbReference>
<accession>A0A2H0YYU8</accession>
<dbReference type="InterPro" id="IPR003615">
    <property type="entry name" value="HNH_nuc"/>
</dbReference>
<gene>
    <name evidence="2" type="ORF">COT23_00010</name>
</gene>
<dbReference type="SMART" id="SM00507">
    <property type="entry name" value="HNHc"/>
    <property type="match status" value="1"/>
</dbReference>
<proteinExistence type="predicted"/>
<dbReference type="Proteomes" id="UP000228687">
    <property type="component" value="Unassembled WGS sequence"/>
</dbReference>
<evidence type="ECO:0000313" key="3">
    <source>
        <dbReference type="Proteomes" id="UP000228687"/>
    </source>
</evidence>
<dbReference type="EMBL" id="PEXT01000002">
    <property type="protein sequence ID" value="PIS43671.1"/>
    <property type="molecule type" value="Genomic_DNA"/>
</dbReference>
<dbReference type="AlphaFoldDB" id="A0A2H0YYU8"/>
<evidence type="ECO:0000259" key="1">
    <source>
        <dbReference type="SMART" id="SM00507"/>
    </source>
</evidence>
<sequence>MTDFKFDLNAKKVRFTNSELLSSLEKYAKKVNFRYFPTTEYNKWNEKIAGAETFCDRFGSWNKALKIIGIEGGRERKYSADDLIQNLENIWKEIGYPPGKRQLAKYGQKISEQPYNRIWGSVSIACQLIAKYHEGKISREELLKGALEKNTRETIPLNVRWKVLKKDNYTCVKCGQSPAKSNDIELEIDHILPVAKGGTNDIENLQTLCRKCNQGKKDKM</sequence>
<dbReference type="CDD" id="cd00085">
    <property type="entry name" value="HNHc"/>
    <property type="match status" value="1"/>
</dbReference>
<dbReference type="PANTHER" id="PTHR33877:SF2">
    <property type="entry name" value="OS07G0170200 PROTEIN"/>
    <property type="match status" value="1"/>
</dbReference>
<dbReference type="Gene3D" id="1.10.30.50">
    <property type="match status" value="1"/>
</dbReference>